<dbReference type="AlphaFoldDB" id="F0ZX26"/>
<dbReference type="RefSeq" id="XP_003291970.1">
    <property type="nucleotide sequence ID" value="XM_003291922.1"/>
</dbReference>
<name>F0ZX26_DICPU</name>
<gene>
    <name evidence="2" type="ORF">DICPUDRAFT_82620</name>
</gene>
<evidence type="ECO:0000313" key="3">
    <source>
        <dbReference type="Proteomes" id="UP000001064"/>
    </source>
</evidence>
<evidence type="ECO:0000256" key="1">
    <source>
        <dbReference type="SAM" id="SignalP"/>
    </source>
</evidence>
<dbReference type="Proteomes" id="UP000001064">
    <property type="component" value="Unassembled WGS sequence"/>
</dbReference>
<dbReference type="KEGG" id="dpp:DICPUDRAFT_82620"/>
<dbReference type="EMBL" id="GL871250">
    <property type="protein sequence ID" value="EGC31495.1"/>
    <property type="molecule type" value="Genomic_DNA"/>
</dbReference>
<dbReference type="VEuPathDB" id="AmoebaDB:DICPUDRAFT_82620"/>
<feature type="signal peptide" evidence="1">
    <location>
        <begin position="1"/>
        <end position="19"/>
    </location>
</feature>
<reference evidence="3" key="1">
    <citation type="journal article" date="2011" name="Genome Biol.">
        <title>Comparative genomics of the social amoebae Dictyostelium discoideum and Dictyostelium purpureum.</title>
        <authorList>
            <consortium name="US DOE Joint Genome Institute (JGI-PGF)"/>
            <person name="Sucgang R."/>
            <person name="Kuo A."/>
            <person name="Tian X."/>
            <person name="Salerno W."/>
            <person name="Parikh A."/>
            <person name="Feasley C.L."/>
            <person name="Dalin E."/>
            <person name="Tu H."/>
            <person name="Huang E."/>
            <person name="Barry K."/>
            <person name="Lindquist E."/>
            <person name="Shapiro H."/>
            <person name="Bruce D."/>
            <person name="Schmutz J."/>
            <person name="Salamov A."/>
            <person name="Fey P."/>
            <person name="Gaudet P."/>
            <person name="Anjard C."/>
            <person name="Babu M.M."/>
            <person name="Basu S."/>
            <person name="Bushmanova Y."/>
            <person name="van der Wel H."/>
            <person name="Katoh-Kurasawa M."/>
            <person name="Dinh C."/>
            <person name="Coutinho P.M."/>
            <person name="Saito T."/>
            <person name="Elias M."/>
            <person name="Schaap P."/>
            <person name="Kay R.R."/>
            <person name="Henrissat B."/>
            <person name="Eichinger L."/>
            <person name="Rivero F."/>
            <person name="Putnam N.H."/>
            <person name="West C.M."/>
            <person name="Loomis W.F."/>
            <person name="Chisholm R.L."/>
            <person name="Shaulsky G."/>
            <person name="Strassmann J.E."/>
            <person name="Queller D.C."/>
            <person name="Kuspa A."/>
            <person name="Grigoriev I.V."/>
        </authorList>
    </citation>
    <scope>NUCLEOTIDE SEQUENCE [LARGE SCALE GENOMIC DNA]</scope>
    <source>
        <strain evidence="3">QSDP1</strain>
    </source>
</reference>
<accession>F0ZX26</accession>
<dbReference type="GeneID" id="10505729"/>
<proteinExistence type="predicted"/>
<protein>
    <submittedName>
        <fullName evidence="2">Uncharacterized protein</fullName>
    </submittedName>
</protein>
<sequence>MKVLLFITIFSTLFLAALCCAPPKLIVSSIKTDKSLTFQYIDFKNDSIVQEVVVPVNKPISVISTDIDNILYINYNADMGFCLNYYDVETKTNKIISNITYIYSDREHDYRDYGYQPITSNKCCCTQTSTYTLVAMGHYDGWLKYITLDFEKQTYKEIRASFSQAQDYFIASGYDYDSNSNYVSYVYRNKNNKGELCVGYDLMDASTNKFVNPKQNHCYSKVSKPFEKTIPIMFNATRYLLTTHRDTNEIVMRKIEDNSSTVLFKFPNVADINEPHFSATLKHEWLTITNFNNGKLQVNIINLKNFSSSSFQTTPKNPKIILSISTL</sequence>
<organism evidence="2 3">
    <name type="scientific">Dictyostelium purpureum</name>
    <name type="common">Slime mold</name>
    <dbReference type="NCBI Taxonomy" id="5786"/>
    <lineage>
        <taxon>Eukaryota</taxon>
        <taxon>Amoebozoa</taxon>
        <taxon>Evosea</taxon>
        <taxon>Eumycetozoa</taxon>
        <taxon>Dictyostelia</taxon>
        <taxon>Dictyosteliales</taxon>
        <taxon>Dictyosteliaceae</taxon>
        <taxon>Dictyostelium</taxon>
    </lineage>
</organism>
<feature type="chain" id="PRO_5003262874" evidence="1">
    <location>
        <begin position="20"/>
        <end position="327"/>
    </location>
</feature>
<keyword evidence="1" id="KW-0732">Signal</keyword>
<keyword evidence="3" id="KW-1185">Reference proteome</keyword>
<evidence type="ECO:0000313" key="2">
    <source>
        <dbReference type="EMBL" id="EGC31495.1"/>
    </source>
</evidence>
<dbReference type="InParanoid" id="F0ZX26"/>